<dbReference type="PANTHER" id="PTHR43464:SF19">
    <property type="entry name" value="UBIQUINONE BIOSYNTHESIS O-METHYLTRANSFERASE, MITOCHONDRIAL"/>
    <property type="match status" value="1"/>
</dbReference>
<dbReference type="GO" id="GO:0008757">
    <property type="term" value="F:S-adenosylmethionine-dependent methyltransferase activity"/>
    <property type="evidence" value="ECO:0007669"/>
    <property type="project" value="InterPro"/>
</dbReference>
<dbReference type="RefSeq" id="WP_142642899.1">
    <property type="nucleotide sequence ID" value="NZ_VDGI01000013.1"/>
</dbReference>
<evidence type="ECO:0000256" key="2">
    <source>
        <dbReference type="ARBA" id="ARBA00022679"/>
    </source>
</evidence>
<keyword evidence="2 5" id="KW-0808">Transferase</keyword>
<reference evidence="5 6" key="1">
    <citation type="submission" date="2019-06" db="EMBL/GenBank/DDBJ databases">
        <title>Psychrobacillus vulpis sp. nov., a new species isolated from feces of a red fox that inhabits in The Tablas de Daimiel Natural Park, Albacete, Spain.</title>
        <authorList>
            <person name="Rodriguez M."/>
            <person name="Reina J.C."/>
            <person name="Bejar V."/>
            <person name="Llamas I."/>
        </authorList>
    </citation>
    <scope>NUCLEOTIDE SEQUENCE [LARGE SCALE GENOMIC DNA]</scope>
    <source>
        <strain evidence="5 6">Z8</strain>
    </source>
</reference>
<dbReference type="EMBL" id="VDGI01000013">
    <property type="protein sequence ID" value="TQR19421.1"/>
    <property type="molecule type" value="Genomic_DNA"/>
</dbReference>
<dbReference type="InterPro" id="IPR029063">
    <property type="entry name" value="SAM-dependent_MTases_sf"/>
</dbReference>
<comment type="caution">
    <text evidence="5">The sequence shown here is derived from an EMBL/GenBank/DDBJ whole genome shotgun (WGS) entry which is preliminary data.</text>
</comment>
<keyword evidence="1 5" id="KW-0489">Methyltransferase</keyword>
<evidence type="ECO:0000313" key="6">
    <source>
        <dbReference type="Proteomes" id="UP000316626"/>
    </source>
</evidence>
<organism evidence="5 6">
    <name type="scientific">Psychrobacillus vulpis</name>
    <dbReference type="NCBI Taxonomy" id="2325572"/>
    <lineage>
        <taxon>Bacteria</taxon>
        <taxon>Bacillati</taxon>
        <taxon>Bacillota</taxon>
        <taxon>Bacilli</taxon>
        <taxon>Bacillales</taxon>
        <taxon>Bacillaceae</taxon>
        <taxon>Psychrobacillus</taxon>
    </lineage>
</organism>
<dbReference type="Proteomes" id="UP000316626">
    <property type="component" value="Unassembled WGS sequence"/>
</dbReference>
<evidence type="ECO:0000259" key="4">
    <source>
        <dbReference type="Pfam" id="PF08241"/>
    </source>
</evidence>
<proteinExistence type="predicted"/>
<dbReference type="AlphaFoldDB" id="A0A544TPN9"/>
<accession>A0A544TPN9</accession>
<dbReference type="PANTHER" id="PTHR43464">
    <property type="entry name" value="METHYLTRANSFERASE"/>
    <property type="match status" value="1"/>
</dbReference>
<evidence type="ECO:0000313" key="5">
    <source>
        <dbReference type="EMBL" id="TQR19421.1"/>
    </source>
</evidence>
<protein>
    <submittedName>
        <fullName evidence="5">Class I SAM-dependent methyltransferase</fullName>
    </submittedName>
</protein>
<name>A0A544TPN9_9BACI</name>
<dbReference type="OrthoDB" id="9791837at2"/>
<dbReference type="InterPro" id="IPR013216">
    <property type="entry name" value="Methyltransf_11"/>
</dbReference>
<gene>
    <name evidence="5" type="ORF">FG384_12275</name>
</gene>
<dbReference type="SUPFAM" id="SSF53335">
    <property type="entry name" value="S-adenosyl-L-methionine-dependent methyltransferases"/>
    <property type="match status" value="1"/>
</dbReference>
<sequence length="236" mass="27493">MNNRVRDAYNKLSNDYEHNVDTKSVFNTEYERPAMIQLLPSDLKNKTVLDAGCAAGWYTNQLANLGAIVTATDISPKMVEATKRRVGESAEVLCLDLENKLPFEDESFDIIVSSLVLHYIEDWSKPFSEFRRVLKPNGKLLFSTHHPFMDHKLSNSGDYFSNEFIIDQWEREGKLIDVPFYRRPLQEILNETSEFFTIEKVIEPQPTNNFKIREPEKYERLMKNPHFLIVKALKSK</sequence>
<evidence type="ECO:0000256" key="1">
    <source>
        <dbReference type="ARBA" id="ARBA00022603"/>
    </source>
</evidence>
<dbReference type="Pfam" id="PF08241">
    <property type="entry name" value="Methyltransf_11"/>
    <property type="match status" value="1"/>
</dbReference>
<dbReference type="Gene3D" id="3.40.50.150">
    <property type="entry name" value="Vaccinia Virus protein VP39"/>
    <property type="match status" value="1"/>
</dbReference>
<keyword evidence="3" id="KW-0949">S-adenosyl-L-methionine</keyword>
<evidence type="ECO:0000256" key="3">
    <source>
        <dbReference type="ARBA" id="ARBA00022691"/>
    </source>
</evidence>
<dbReference type="GO" id="GO:0032259">
    <property type="term" value="P:methylation"/>
    <property type="evidence" value="ECO:0007669"/>
    <property type="project" value="UniProtKB-KW"/>
</dbReference>
<dbReference type="CDD" id="cd02440">
    <property type="entry name" value="AdoMet_MTases"/>
    <property type="match status" value="1"/>
</dbReference>
<feature type="domain" description="Methyltransferase type 11" evidence="4">
    <location>
        <begin position="49"/>
        <end position="142"/>
    </location>
</feature>
<keyword evidence="6" id="KW-1185">Reference proteome</keyword>